<feature type="chain" id="PRO_5038515259" description="Gram-positive cocci surface proteins LPxTG domain-containing protein" evidence="3">
    <location>
        <begin position="29"/>
        <end position="546"/>
    </location>
</feature>
<feature type="signal peptide" evidence="3">
    <location>
        <begin position="1"/>
        <end position="28"/>
    </location>
</feature>
<sequence>MGKSRKKLAVLLAAAMMLSMTFGMTAFAADDTVPGEPVPAAEAADTEPGIPEPVTVTEPDPDVPTDTTVTEPVPMDTTLTEPVPAGTTPTGSVPAADDPAGPETASTNDIPDVPSAPDNTVPLNDDTETPDNDTDGSTLPSEGDIPNDGGQTEGGLVAEVTEVEEEPTEVSIAGSDNLTQSDSFVSLGEGKGSYQYDGETLILKDAQIEVDPGLGWVGGINIYGDLIIILEGDNAIIVGANSEGIYIYNGDLTIKGDGTLTISNKAGEYNAEEYYYEGIYNAEGNITIDGADVNIDVYSNELYDNSGIYAYGDINIINGANVTAKSTAMGDGDVTHYGILADQGKISIIDSNVTASADGKISLEDEILQMGIGLLSRDSRSLVDLDADCLAGIVIDNSNVRSIGSFASMLVVGRDGTITIDGSTIVSPEGVNVRDLIAVIGDDPDAAASVIGAILATGEGPIDLDAIMEKINDLIDAGDEDALLAYLESLFGSIAKDVNIIRNSELYAEKAGIPVTGDSYHAELLILGLIAAGTVSIYLIRRRMTA</sequence>
<reference evidence="4" key="2">
    <citation type="submission" date="2021-04" db="EMBL/GenBank/DDBJ databases">
        <authorList>
            <person name="Gilroy R."/>
        </authorList>
    </citation>
    <scope>NUCLEOTIDE SEQUENCE</scope>
    <source>
        <strain evidence="4">ChiSjej5B23-15282</strain>
    </source>
</reference>
<dbReference type="AlphaFoldDB" id="A0A9D2ATF3"/>
<feature type="compositionally biased region" description="Low complexity" evidence="1">
    <location>
        <begin position="52"/>
        <end position="78"/>
    </location>
</feature>
<name>A0A9D2ATF3_9FIRM</name>
<evidence type="ECO:0000256" key="1">
    <source>
        <dbReference type="SAM" id="MobiDB-lite"/>
    </source>
</evidence>
<dbReference type="EMBL" id="DXFA01000096">
    <property type="protein sequence ID" value="HIX48416.1"/>
    <property type="molecule type" value="Genomic_DNA"/>
</dbReference>
<dbReference type="Proteomes" id="UP000824243">
    <property type="component" value="Unassembled WGS sequence"/>
</dbReference>
<keyword evidence="2" id="KW-0472">Membrane</keyword>
<feature type="region of interest" description="Disordered" evidence="1">
    <location>
        <begin position="30"/>
        <end position="153"/>
    </location>
</feature>
<proteinExistence type="predicted"/>
<feature type="compositionally biased region" description="Acidic residues" evidence="1">
    <location>
        <begin position="125"/>
        <end position="134"/>
    </location>
</feature>
<feature type="transmembrane region" description="Helical" evidence="2">
    <location>
        <begin position="520"/>
        <end position="540"/>
    </location>
</feature>
<evidence type="ECO:0000313" key="4">
    <source>
        <dbReference type="EMBL" id="HIX48416.1"/>
    </source>
</evidence>
<protein>
    <recommendedName>
        <fullName evidence="6">Gram-positive cocci surface proteins LPxTG domain-containing protein</fullName>
    </recommendedName>
</protein>
<keyword evidence="3" id="KW-0732">Signal</keyword>
<keyword evidence="2" id="KW-1133">Transmembrane helix</keyword>
<feature type="compositionally biased region" description="Low complexity" evidence="1">
    <location>
        <begin position="34"/>
        <end position="43"/>
    </location>
</feature>
<gene>
    <name evidence="4" type="ORF">H9981_05315</name>
</gene>
<reference evidence="4" key="1">
    <citation type="journal article" date="2021" name="PeerJ">
        <title>Extensive microbial diversity within the chicken gut microbiome revealed by metagenomics and culture.</title>
        <authorList>
            <person name="Gilroy R."/>
            <person name="Ravi A."/>
            <person name="Getino M."/>
            <person name="Pursley I."/>
            <person name="Horton D.L."/>
            <person name="Alikhan N.F."/>
            <person name="Baker D."/>
            <person name="Gharbi K."/>
            <person name="Hall N."/>
            <person name="Watson M."/>
            <person name="Adriaenssens E.M."/>
            <person name="Foster-Nyarko E."/>
            <person name="Jarju S."/>
            <person name="Secka A."/>
            <person name="Antonio M."/>
            <person name="Oren A."/>
            <person name="Chaudhuri R.R."/>
            <person name="La Ragione R."/>
            <person name="Hildebrand F."/>
            <person name="Pallen M.J."/>
        </authorList>
    </citation>
    <scope>NUCLEOTIDE SEQUENCE</scope>
    <source>
        <strain evidence="4">ChiSjej5B23-15282</strain>
    </source>
</reference>
<accession>A0A9D2ATF3</accession>
<organism evidence="4 5">
    <name type="scientific">Candidatus Mediterraneibacter caccavium</name>
    <dbReference type="NCBI Taxonomy" id="2838661"/>
    <lineage>
        <taxon>Bacteria</taxon>
        <taxon>Bacillati</taxon>
        <taxon>Bacillota</taxon>
        <taxon>Clostridia</taxon>
        <taxon>Lachnospirales</taxon>
        <taxon>Lachnospiraceae</taxon>
        <taxon>Mediterraneibacter</taxon>
    </lineage>
</organism>
<evidence type="ECO:0000256" key="2">
    <source>
        <dbReference type="SAM" id="Phobius"/>
    </source>
</evidence>
<evidence type="ECO:0000256" key="3">
    <source>
        <dbReference type="SAM" id="SignalP"/>
    </source>
</evidence>
<comment type="caution">
    <text evidence="4">The sequence shown here is derived from an EMBL/GenBank/DDBJ whole genome shotgun (WGS) entry which is preliminary data.</text>
</comment>
<evidence type="ECO:0000313" key="5">
    <source>
        <dbReference type="Proteomes" id="UP000824243"/>
    </source>
</evidence>
<keyword evidence="2" id="KW-0812">Transmembrane</keyword>
<evidence type="ECO:0008006" key="6">
    <source>
        <dbReference type="Google" id="ProtNLM"/>
    </source>
</evidence>